<evidence type="ECO:0000256" key="2">
    <source>
        <dbReference type="ARBA" id="ARBA00012737"/>
    </source>
</evidence>
<dbReference type="EMBL" id="CP044456">
    <property type="protein sequence ID" value="QIC71818.1"/>
    <property type="molecule type" value="Genomic_DNA"/>
</dbReference>
<evidence type="ECO:0000313" key="6">
    <source>
        <dbReference type="Proteomes" id="UP000503440"/>
    </source>
</evidence>
<dbReference type="GO" id="GO:0006529">
    <property type="term" value="P:asparagine biosynthetic process"/>
    <property type="evidence" value="ECO:0007669"/>
    <property type="project" value="InterPro"/>
</dbReference>
<comment type="catalytic activity">
    <reaction evidence="3">
        <text>L-aspartate + L-glutamine + ATP + H2O = L-asparagine + L-glutamate + AMP + diphosphate + H(+)</text>
        <dbReference type="Rhea" id="RHEA:12228"/>
        <dbReference type="ChEBI" id="CHEBI:15377"/>
        <dbReference type="ChEBI" id="CHEBI:15378"/>
        <dbReference type="ChEBI" id="CHEBI:29985"/>
        <dbReference type="ChEBI" id="CHEBI:29991"/>
        <dbReference type="ChEBI" id="CHEBI:30616"/>
        <dbReference type="ChEBI" id="CHEBI:33019"/>
        <dbReference type="ChEBI" id="CHEBI:58048"/>
        <dbReference type="ChEBI" id="CHEBI:58359"/>
        <dbReference type="ChEBI" id="CHEBI:456215"/>
        <dbReference type="EC" id="6.3.5.4"/>
    </reaction>
</comment>
<dbReference type="InterPro" id="IPR014729">
    <property type="entry name" value="Rossmann-like_a/b/a_fold"/>
</dbReference>
<proteinExistence type="predicted"/>
<dbReference type="RefSeq" id="WP_163146477.1">
    <property type="nucleotide sequence ID" value="NZ_CP044456.1"/>
</dbReference>
<dbReference type="Pfam" id="PF00733">
    <property type="entry name" value="Asn_synthase"/>
    <property type="match status" value="1"/>
</dbReference>
<accession>A0A6C0Y6L4</accession>
<keyword evidence="5" id="KW-0614">Plasmid</keyword>
<dbReference type="SUPFAM" id="SSF52402">
    <property type="entry name" value="Adenine nucleotide alpha hydrolases-like"/>
    <property type="match status" value="1"/>
</dbReference>
<reference evidence="5 6" key="1">
    <citation type="submission" date="2019-09" db="EMBL/GenBank/DDBJ databases">
        <title>Non-baumannii Acinetobacter spp. carrying blaNDM-1 isolated in China.</title>
        <authorList>
            <person name="Cui C."/>
            <person name="Chen C."/>
            <person name="Sun J."/>
            <person name="Liu Y."/>
        </authorList>
    </citation>
    <scope>NUCLEOTIDE SEQUENCE [LARGE SCALE GENOMIC DNA]</scope>
    <source>
        <strain evidence="5 6">B18</strain>
        <plasmid evidence="6">pb18-1</plasmid>
    </source>
</reference>
<name>A0A6C0Y6L4_9GAMM</name>
<dbReference type="InterPro" id="IPR051786">
    <property type="entry name" value="ASN_synthetase/amidase"/>
</dbReference>
<feature type="domain" description="Asparagine synthetase" evidence="4">
    <location>
        <begin position="143"/>
        <end position="270"/>
    </location>
</feature>
<evidence type="ECO:0000256" key="3">
    <source>
        <dbReference type="ARBA" id="ARBA00048741"/>
    </source>
</evidence>
<gene>
    <name evidence="5" type="ORF">FSC09_15625</name>
</gene>
<dbReference type="GO" id="GO:0004066">
    <property type="term" value="F:asparagine synthase (glutamine-hydrolyzing) activity"/>
    <property type="evidence" value="ECO:0007669"/>
    <property type="project" value="UniProtKB-EC"/>
</dbReference>
<dbReference type="CDD" id="cd01991">
    <property type="entry name" value="Asn_synthase_B_C"/>
    <property type="match status" value="1"/>
</dbReference>
<dbReference type="PANTHER" id="PTHR43284:SF1">
    <property type="entry name" value="ASPARAGINE SYNTHETASE"/>
    <property type="match status" value="1"/>
</dbReference>
<comment type="pathway">
    <text evidence="1">Amino-acid biosynthesis; L-asparagine biosynthesis; L-asparagine from L-aspartate (L-Gln route): step 1/1.</text>
</comment>
<dbReference type="Proteomes" id="UP000503440">
    <property type="component" value="Plasmid pB18-1"/>
</dbReference>
<evidence type="ECO:0000256" key="1">
    <source>
        <dbReference type="ARBA" id="ARBA00005187"/>
    </source>
</evidence>
<organism evidence="5 6">
    <name type="scientific">Acinetobacter indicus</name>
    <dbReference type="NCBI Taxonomy" id="756892"/>
    <lineage>
        <taxon>Bacteria</taxon>
        <taxon>Pseudomonadati</taxon>
        <taxon>Pseudomonadota</taxon>
        <taxon>Gammaproteobacteria</taxon>
        <taxon>Moraxellales</taxon>
        <taxon>Moraxellaceae</taxon>
        <taxon>Acinetobacter</taxon>
    </lineage>
</organism>
<dbReference type="AlphaFoldDB" id="A0A6C0Y6L4"/>
<evidence type="ECO:0000313" key="5">
    <source>
        <dbReference type="EMBL" id="QIC71818.1"/>
    </source>
</evidence>
<dbReference type="Gene3D" id="3.40.50.620">
    <property type="entry name" value="HUPs"/>
    <property type="match status" value="1"/>
</dbReference>
<sequence>MDLGLNAGIFVISGFYFTKNKTERSVYNVYRKDIALKAGTVFGASSIEITAPSLGQWQLFIAKRDVEKGEWVVTNDYIFAEQLIATWNKESSHTTELIKLDPGNFVKINKNDNGIWDIEITSKKNTLISTTTVTDLFEAISNVEEALAISVGSIAQSQRPVMLLLSGGVDSGLLCSFLAAQQADVVAVTIKTPWGDELEGATATAAHVGVPLVTLELSKEDLLAGIEPTLRWIQHDNVEITLIQLLVTIAHNYASSQGRDLVTGMGSDLLNSVSETGMEASPDEQGLADRIINVSGSGLLKTNALGTAGKYLIHHPYWQASTIAAQLAVDQILKSDGTFEKYYLRKLAQRRLPEKIAFGYKTAIHQGSNLEQGLSESLLPLTLDEHIKQLWKAIAH</sequence>
<dbReference type="InterPro" id="IPR001962">
    <property type="entry name" value="Asn_synthase"/>
</dbReference>
<dbReference type="PANTHER" id="PTHR43284">
    <property type="entry name" value="ASPARAGINE SYNTHETASE (GLUTAMINE-HYDROLYZING)"/>
    <property type="match status" value="1"/>
</dbReference>
<evidence type="ECO:0000259" key="4">
    <source>
        <dbReference type="Pfam" id="PF00733"/>
    </source>
</evidence>
<geneLocation type="plasmid" evidence="6">
    <name>pb18-1</name>
</geneLocation>
<dbReference type="EC" id="6.3.5.4" evidence="2"/>
<protein>
    <recommendedName>
        <fullName evidence="2">asparagine synthase (glutamine-hydrolyzing)</fullName>
        <ecNumber evidence="2">6.3.5.4</ecNumber>
    </recommendedName>
</protein>